<feature type="binding site" evidence="13">
    <location>
        <begin position="8"/>
        <end position="13"/>
    </location>
    <ligand>
        <name>NAD(+)</name>
        <dbReference type="ChEBI" id="CHEBI:57540"/>
    </ligand>
</feature>
<feature type="binding site" evidence="13">
    <location>
        <position position="34"/>
    </location>
    <ligand>
        <name>NAD(+)</name>
        <dbReference type="ChEBI" id="CHEBI:57540"/>
    </ligand>
</feature>
<dbReference type="InterPro" id="IPR000846">
    <property type="entry name" value="DapB_N"/>
</dbReference>
<name>A0A523QH33_UNCAE</name>
<reference evidence="16 17" key="1">
    <citation type="submission" date="2019-03" db="EMBL/GenBank/DDBJ databases">
        <title>Metabolic potential of uncultured bacteria and archaea associated with petroleum seepage in deep-sea sediments.</title>
        <authorList>
            <person name="Dong X."/>
            <person name="Hubert C."/>
        </authorList>
    </citation>
    <scope>NUCLEOTIDE SEQUENCE [LARGE SCALE GENOMIC DNA]</scope>
    <source>
        <strain evidence="16">E44_bin92</strain>
    </source>
</reference>
<comment type="catalytic activity">
    <reaction evidence="12 13">
        <text>(S)-2,3,4,5-tetrahydrodipicolinate + NAD(+) + H2O = (2S,4S)-4-hydroxy-2,3,4,5-tetrahydrodipicolinate + NADH + H(+)</text>
        <dbReference type="Rhea" id="RHEA:35323"/>
        <dbReference type="ChEBI" id="CHEBI:15377"/>
        <dbReference type="ChEBI" id="CHEBI:15378"/>
        <dbReference type="ChEBI" id="CHEBI:16845"/>
        <dbReference type="ChEBI" id="CHEBI:57540"/>
        <dbReference type="ChEBI" id="CHEBI:57945"/>
        <dbReference type="ChEBI" id="CHEBI:67139"/>
        <dbReference type="EC" id="1.17.1.8"/>
    </reaction>
</comment>
<evidence type="ECO:0000259" key="15">
    <source>
        <dbReference type="Pfam" id="PF05173"/>
    </source>
</evidence>
<organism evidence="16 17">
    <name type="scientific">Aerophobetes bacterium</name>
    <dbReference type="NCBI Taxonomy" id="2030807"/>
    <lineage>
        <taxon>Bacteria</taxon>
        <taxon>Candidatus Aerophobota</taxon>
    </lineage>
</organism>
<dbReference type="PANTHER" id="PTHR20836">
    <property type="entry name" value="DIHYDRODIPICOLINATE REDUCTASE"/>
    <property type="match status" value="1"/>
</dbReference>
<dbReference type="GO" id="GO:0008839">
    <property type="term" value="F:4-hydroxy-tetrahydrodipicolinate reductase"/>
    <property type="evidence" value="ECO:0007669"/>
    <property type="project" value="UniProtKB-UniRule"/>
</dbReference>
<keyword evidence="3 13" id="KW-0028">Amino-acid biosynthesis</keyword>
<dbReference type="PROSITE" id="PS01298">
    <property type="entry name" value="DAPB"/>
    <property type="match status" value="1"/>
</dbReference>
<comment type="pathway">
    <text evidence="9 13">Amino-acid biosynthesis; L-lysine biosynthesis via DAP pathway; (S)-tetrahydrodipicolinate from L-aspartate: step 4/4.</text>
</comment>
<feature type="binding site" evidence="13">
    <location>
        <begin position="114"/>
        <end position="117"/>
    </location>
    <ligand>
        <name>NAD(+)</name>
        <dbReference type="ChEBI" id="CHEBI:57540"/>
    </ligand>
</feature>
<accession>A0A523QH33</accession>
<dbReference type="GO" id="GO:0019877">
    <property type="term" value="P:diaminopimelate biosynthetic process"/>
    <property type="evidence" value="ECO:0007669"/>
    <property type="project" value="UniProtKB-UniRule"/>
</dbReference>
<comment type="function">
    <text evidence="13">Catalyzes the conversion of 4-hydroxy-tetrahydrodipicolinate (HTPA) to tetrahydrodipicolinate.</text>
</comment>
<keyword evidence="7 13" id="KW-0520">NAD</keyword>
<sequence>MYKIIVCGACGRMGRELIRVIDELEDIQLVGAIEAPNHPCLTRKIGKMEVSFNLEESIQEGAVVVEFTTTSATLEHLGIAKRKGTPMVIGTTGFKDEEYGIIEEASQEIPILLSPNMSVGINLMYNLVKQASQILQGKKFDHEIIELHHRLKKDAPSGTAKKIAEIIAEATGKDLSENLVYGRKGITGERTEQEIGIHSVRGGTAVGEHTVVFAGNGERLEITHRADSRRIYALGAVLAAQFITGKEKGLYDLQDALKVKETN</sequence>
<evidence type="ECO:0000256" key="10">
    <source>
        <dbReference type="ARBA" id="ARBA00038983"/>
    </source>
</evidence>
<evidence type="ECO:0000256" key="1">
    <source>
        <dbReference type="ARBA" id="ARBA00006642"/>
    </source>
</evidence>
<dbReference type="Pfam" id="PF05173">
    <property type="entry name" value="DapB_C"/>
    <property type="match status" value="1"/>
</dbReference>
<keyword evidence="4 13" id="KW-0521">NADP</keyword>
<feature type="binding site" evidence="13">
    <location>
        <position position="149"/>
    </location>
    <ligand>
        <name>(S)-2,3,4,5-tetrahydrodipicolinate</name>
        <dbReference type="ChEBI" id="CHEBI:16845"/>
    </ligand>
</feature>
<dbReference type="PANTHER" id="PTHR20836:SF0">
    <property type="entry name" value="4-HYDROXY-TETRAHYDRODIPICOLINATE REDUCTASE 1, CHLOROPLASTIC-RELATED"/>
    <property type="match status" value="1"/>
</dbReference>
<evidence type="ECO:0000313" key="16">
    <source>
        <dbReference type="EMBL" id="TES84784.1"/>
    </source>
</evidence>
<dbReference type="FunFam" id="3.30.360.10:FF:000004">
    <property type="entry name" value="4-hydroxy-tetrahydrodipicolinate reductase"/>
    <property type="match status" value="1"/>
</dbReference>
<evidence type="ECO:0000256" key="5">
    <source>
        <dbReference type="ARBA" id="ARBA00022915"/>
    </source>
</evidence>
<evidence type="ECO:0000256" key="13">
    <source>
        <dbReference type="HAMAP-Rule" id="MF_00102"/>
    </source>
</evidence>
<feature type="domain" description="Dihydrodipicolinate reductase N-terminal" evidence="14">
    <location>
        <begin position="3"/>
        <end position="117"/>
    </location>
</feature>
<dbReference type="Pfam" id="PF01113">
    <property type="entry name" value="DapB_N"/>
    <property type="match status" value="1"/>
</dbReference>
<dbReference type="Gene3D" id="3.40.50.720">
    <property type="entry name" value="NAD(P)-binding Rossmann-like Domain"/>
    <property type="match status" value="1"/>
</dbReference>
<dbReference type="UniPathway" id="UPA00034">
    <property type="reaction ID" value="UER00018"/>
</dbReference>
<dbReference type="EC" id="1.17.1.8" evidence="10 13"/>
<evidence type="ECO:0000256" key="12">
    <source>
        <dbReference type="ARBA" id="ARBA00049396"/>
    </source>
</evidence>
<evidence type="ECO:0000256" key="7">
    <source>
        <dbReference type="ARBA" id="ARBA00023027"/>
    </source>
</evidence>
<dbReference type="EMBL" id="SOKU01000291">
    <property type="protein sequence ID" value="TES84784.1"/>
    <property type="molecule type" value="Genomic_DNA"/>
</dbReference>
<comment type="similarity">
    <text evidence="1 13">Belongs to the DapB family.</text>
</comment>
<evidence type="ECO:0000256" key="8">
    <source>
        <dbReference type="ARBA" id="ARBA00023154"/>
    </source>
</evidence>
<evidence type="ECO:0000313" key="17">
    <source>
        <dbReference type="Proteomes" id="UP000320781"/>
    </source>
</evidence>
<dbReference type="InterPro" id="IPR022663">
    <property type="entry name" value="DapB_C"/>
</dbReference>
<feature type="binding site" evidence="13">
    <location>
        <begin position="158"/>
        <end position="159"/>
    </location>
    <ligand>
        <name>(S)-2,3,4,5-tetrahydrodipicolinate</name>
        <dbReference type="ChEBI" id="CHEBI:16845"/>
    </ligand>
</feature>
<dbReference type="NCBIfam" id="TIGR00036">
    <property type="entry name" value="dapB"/>
    <property type="match status" value="1"/>
</dbReference>
<comment type="catalytic activity">
    <reaction evidence="11 13">
        <text>(S)-2,3,4,5-tetrahydrodipicolinate + NADP(+) + H2O = (2S,4S)-4-hydroxy-2,3,4,5-tetrahydrodipicolinate + NADPH + H(+)</text>
        <dbReference type="Rhea" id="RHEA:35331"/>
        <dbReference type="ChEBI" id="CHEBI:15377"/>
        <dbReference type="ChEBI" id="CHEBI:15378"/>
        <dbReference type="ChEBI" id="CHEBI:16845"/>
        <dbReference type="ChEBI" id="CHEBI:57783"/>
        <dbReference type="ChEBI" id="CHEBI:58349"/>
        <dbReference type="ChEBI" id="CHEBI:67139"/>
        <dbReference type="EC" id="1.17.1.8"/>
    </reaction>
</comment>
<feature type="active site" description="Proton donor" evidence="13">
    <location>
        <position position="152"/>
    </location>
</feature>
<feature type="domain" description="Dihydrodipicolinate reductase C-terminal" evidence="15">
    <location>
        <begin position="120"/>
        <end position="257"/>
    </location>
</feature>
<evidence type="ECO:0000256" key="6">
    <source>
        <dbReference type="ARBA" id="ARBA00023002"/>
    </source>
</evidence>
<evidence type="ECO:0000256" key="4">
    <source>
        <dbReference type="ARBA" id="ARBA00022857"/>
    </source>
</evidence>
<dbReference type="GO" id="GO:0051287">
    <property type="term" value="F:NAD binding"/>
    <property type="evidence" value="ECO:0007669"/>
    <property type="project" value="UniProtKB-UniRule"/>
</dbReference>
<comment type="subcellular location">
    <subcellularLocation>
        <location evidence="13">Cytoplasm</location>
    </subcellularLocation>
</comment>
<feature type="binding site" evidence="13">
    <location>
        <begin position="90"/>
        <end position="92"/>
    </location>
    <ligand>
        <name>NAD(+)</name>
        <dbReference type="ChEBI" id="CHEBI:57540"/>
    </ligand>
</feature>
<feature type="active site" description="Proton donor/acceptor" evidence="13">
    <location>
        <position position="148"/>
    </location>
</feature>
<comment type="caution">
    <text evidence="16">The sequence shown here is derived from an EMBL/GenBank/DDBJ whole genome shotgun (WGS) entry which is preliminary data.</text>
</comment>
<dbReference type="InterPro" id="IPR036291">
    <property type="entry name" value="NAD(P)-bd_dom_sf"/>
</dbReference>
<gene>
    <name evidence="13" type="primary">dapB</name>
    <name evidence="16" type="ORF">E3J95_05960</name>
</gene>
<evidence type="ECO:0000256" key="11">
    <source>
        <dbReference type="ARBA" id="ARBA00049080"/>
    </source>
</evidence>
<dbReference type="CDD" id="cd02274">
    <property type="entry name" value="DHDPR_N"/>
    <property type="match status" value="1"/>
</dbReference>
<dbReference type="InterPro" id="IPR023940">
    <property type="entry name" value="DHDPR_bac"/>
</dbReference>
<dbReference type="SUPFAM" id="SSF55347">
    <property type="entry name" value="Glyceraldehyde-3-phosphate dehydrogenase-like, C-terminal domain"/>
    <property type="match status" value="1"/>
</dbReference>
<evidence type="ECO:0000259" key="14">
    <source>
        <dbReference type="Pfam" id="PF01113"/>
    </source>
</evidence>
<evidence type="ECO:0000256" key="2">
    <source>
        <dbReference type="ARBA" id="ARBA00022490"/>
    </source>
</evidence>
<keyword evidence="6 13" id="KW-0560">Oxidoreductase</keyword>
<evidence type="ECO:0000256" key="3">
    <source>
        <dbReference type="ARBA" id="ARBA00022605"/>
    </source>
</evidence>
<dbReference type="AlphaFoldDB" id="A0A523QH33"/>
<dbReference type="Gene3D" id="3.30.360.10">
    <property type="entry name" value="Dihydrodipicolinate Reductase, domain 2"/>
    <property type="match status" value="1"/>
</dbReference>
<evidence type="ECO:0000256" key="9">
    <source>
        <dbReference type="ARBA" id="ARBA00037922"/>
    </source>
</evidence>
<comment type="subunit">
    <text evidence="13">Homotetramer.</text>
</comment>
<keyword evidence="2 13" id="KW-0963">Cytoplasm</keyword>
<dbReference type="PIRSF" id="PIRSF000161">
    <property type="entry name" value="DHPR"/>
    <property type="match status" value="1"/>
</dbReference>
<protein>
    <recommendedName>
        <fullName evidence="10 13">4-hydroxy-tetrahydrodipicolinate reductase</fullName>
        <shortName evidence="13">HTPA reductase</shortName>
        <ecNumber evidence="10 13">1.17.1.8</ecNumber>
    </recommendedName>
</protein>
<dbReference type="GO" id="GO:0050661">
    <property type="term" value="F:NADP binding"/>
    <property type="evidence" value="ECO:0007669"/>
    <property type="project" value="UniProtKB-UniRule"/>
</dbReference>
<dbReference type="HAMAP" id="MF_00102">
    <property type="entry name" value="DapB"/>
    <property type="match status" value="1"/>
</dbReference>
<dbReference type="GO" id="GO:0005829">
    <property type="term" value="C:cytosol"/>
    <property type="evidence" value="ECO:0007669"/>
    <property type="project" value="TreeGrafter"/>
</dbReference>
<dbReference type="Proteomes" id="UP000320781">
    <property type="component" value="Unassembled WGS sequence"/>
</dbReference>
<dbReference type="GO" id="GO:0016726">
    <property type="term" value="F:oxidoreductase activity, acting on CH or CH2 groups, NAD or NADP as acceptor"/>
    <property type="evidence" value="ECO:0007669"/>
    <property type="project" value="UniProtKB-UniRule"/>
</dbReference>
<keyword evidence="5 13" id="KW-0220">Diaminopimelate biosynthesis</keyword>
<dbReference type="SUPFAM" id="SSF51735">
    <property type="entry name" value="NAD(P)-binding Rossmann-fold domains"/>
    <property type="match status" value="1"/>
</dbReference>
<dbReference type="InterPro" id="IPR022664">
    <property type="entry name" value="DapB_N_CS"/>
</dbReference>
<dbReference type="GO" id="GO:0009089">
    <property type="term" value="P:lysine biosynthetic process via diaminopimelate"/>
    <property type="evidence" value="ECO:0007669"/>
    <property type="project" value="UniProtKB-UniRule"/>
</dbReference>
<comment type="caution">
    <text evidence="13">Lacks conserved residue(s) required for the propagation of feature annotation.</text>
</comment>
<keyword evidence="8 13" id="KW-0457">Lysine biosynthesis</keyword>
<comment type="caution">
    <text evidence="13">Was originally thought to be a dihydrodipicolinate reductase (DHDPR), catalyzing the conversion of dihydrodipicolinate to tetrahydrodipicolinate. However, it was shown in E.coli that the substrate of the enzymatic reaction is not dihydrodipicolinate (DHDP) but in fact (2S,4S)-4-hydroxy-2,3,4,5-tetrahydrodipicolinic acid (HTPA), the product released by the DapA-catalyzed reaction.</text>
</comment>
<proteinExistence type="inferred from homology"/>